<keyword evidence="1" id="KW-0808">Transferase</keyword>
<gene>
    <name evidence="1" type="ORF">C1I92_25335</name>
</gene>
<protein>
    <submittedName>
        <fullName evidence="1">N-acetyltransferase</fullName>
    </submittedName>
</protein>
<proteinExistence type="predicted"/>
<reference evidence="1 2" key="1">
    <citation type="submission" date="2018-01" db="EMBL/GenBank/DDBJ databases">
        <title>Draft genome sequence of Jiangella sp. GTF31.</title>
        <authorList>
            <person name="Sahin N."/>
            <person name="Ay H."/>
            <person name="Saygin H."/>
        </authorList>
    </citation>
    <scope>NUCLEOTIDE SEQUENCE [LARGE SCALE GENOMIC DNA]</scope>
    <source>
        <strain evidence="1 2">GTF31</strain>
    </source>
</reference>
<evidence type="ECO:0000313" key="1">
    <source>
        <dbReference type="EMBL" id="PZF80557.1"/>
    </source>
</evidence>
<name>A0A2W2BY63_9ACTN</name>
<organism evidence="1 2">
    <name type="scientific">Jiangella anatolica</name>
    <dbReference type="NCBI Taxonomy" id="2670374"/>
    <lineage>
        <taxon>Bacteria</taxon>
        <taxon>Bacillati</taxon>
        <taxon>Actinomycetota</taxon>
        <taxon>Actinomycetes</taxon>
        <taxon>Jiangellales</taxon>
        <taxon>Jiangellaceae</taxon>
        <taxon>Jiangella</taxon>
    </lineage>
</organism>
<dbReference type="AlphaFoldDB" id="A0A2W2BY63"/>
<dbReference type="Proteomes" id="UP000248764">
    <property type="component" value="Unassembled WGS sequence"/>
</dbReference>
<comment type="caution">
    <text evidence="1">The sequence shown here is derived from an EMBL/GenBank/DDBJ whole genome shotgun (WGS) entry which is preliminary data.</text>
</comment>
<feature type="non-terminal residue" evidence="1">
    <location>
        <position position="1"/>
    </location>
</feature>
<evidence type="ECO:0000313" key="2">
    <source>
        <dbReference type="Proteomes" id="UP000248764"/>
    </source>
</evidence>
<keyword evidence="2" id="KW-1185">Reference proteome</keyword>
<sequence>GRAGEPLEDAGGGRWRCPRTKELYLEQDGRLIEAGPATEEA</sequence>
<accession>A0A2W2BY63</accession>
<dbReference type="EMBL" id="POTW01000083">
    <property type="protein sequence ID" value="PZF80557.1"/>
    <property type="molecule type" value="Genomic_DNA"/>
</dbReference>
<dbReference type="GO" id="GO:0016740">
    <property type="term" value="F:transferase activity"/>
    <property type="evidence" value="ECO:0007669"/>
    <property type="project" value="UniProtKB-KW"/>
</dbReference>